<evidence type="ECO:0000313" key="3">
    <source>
        <dbReference type="Proteomes" id="UP000494040"/>
    </source>
</evidence>
<protein>
    <submittedName>
        <fullName evidence="2">Uncharacterized protein</fullName>
    </submittedName>
</protein>
<evidence type="ECO:0000256" key="1">
    <source>
        <dbReference type="SAM" id="Phobius"/>
    </source>
</evidence>
<dbReference type="GeneID" id="106660984"/>
<dbReference type="Proteomes" id="UP000494040">
    <property type="component" value="Unassembled WGS sequence"/>
</dbReference>
<accession>A0A8I6R930</accession>
<keyword evidence="1" id="KW-0812">Transmembrane</keyword>
<evidence type="ECO:0000313" key="2">
    <source>
        <dbReference type="EnsemblMetazoa" id="XP_014239557.1"/>
    </source>
</evidence>
<name>A0A8I6R930_CIMLE</name>
<dbReference type="RefSeq" id="XP_014239557.1">
    <property type="nucleotide sequence ID" value="XM_014384071.2"/>
</dbReference>
<proteinExistence type="predicted"/>
<organism evidence="2 3">
    <name type="scientific">Cimex lectularius</name>
    <name type="common">Bed bug</name>
    <name type="synonym">Acanthia lectularia</name>
    <dbReference type="NCBI Taxonomy" id="79782"/>
    <lineage>
        <taxon>Eukaryota</taxon>
        <taxon>Metazoa</taxon>
        <taxon>Ecdysozoa</taxon>
        <taxon>Arthropoda</taxon>
        <taxon>Hexapoda</taxon>
        <taxon>Insecta</taxon>
        <taxon>Pterygota</taxon>
        <taxon>Neoptera</taxon>
        <taxon>Paraneoptera</taxon>
        <taxon>Hemiptera</taxon>
        <taxon>Heteroptera</taxon>
        <taxon>Panheteroptera</taxon>
        <taxon>Cimicomorpha</taxon>
        <taxon>Cimicidae</taxon>
        <taxon>Cimex</taxon>
    </lineage>
</organism>
<feature type="transmembrane region" description="Helical" evidence="1">
    <location>
        <begin position="130"/>
        <end position="151"/>
    </location>
</feature>
<keyword evidence="3" id="KW-1185">Reference proteome</keyword>
<feature type="transmembrane region" description="Helical" evidence="1">
    <location>
        <begin position="100"/>
        <end position="124"/>
    </location>
</feature>
<reference evidence="2" key="1">
    <citation type="submission" date="2022-01" db="UniProtKB">
        <authorList>
            <consortium name="EnsemblMetazoa"/>
        </authorList>
    </citation>
    <scope>IDENTIFICATION</scope>
</reference>
<sequence length="171" mass="19834">MQPIRSTLQGSEEFWRKHNDPNGNADHKTIEIPFQTFEVLTIVYYFPEYITDLVNSTTTQDYALSSFSLTLLSISSLIDITATIIVSISALKFRVFQLNLAWLTLGLVYAFGKVVSFVIEYVIAKLFNMFSWHVVPHFVFKFLILMVYYSFWKEIKNVEGDYGLELNFEPS</sequence>
<feature type="transmembrane region" description="Helical" evidence="1">
    <location>
        <begin position="62"/>
        <end position="88"/>
    </location>
</feature>
<dbReference type="AlphaFoldDB" id="A0A8I6R930"/>
<keyword evidence="1" id="KW-1133">Transmembrane helix</keyword>
<dbReference type="EnsemblMetazoa" id="XM_014384071.2">
    <property type="protein sequence ID" value="XP_014239557.1"/>
    <property type="gene ID" value="LOC106660984"/>
</dbReference>
<keyword evidence="1" id="KW-0472">Membrane</keyword>